<organism evidence="2 3">
    <name type="scientific">Taphrina deformans (strain PYCC 5710 / ATCC 11124 / CBS 356.35 / IMI 108563 / JCM 9778 / NBRC 8474)</name>
    <name type="common">Peach leaf curl fungus</name>
    <name type="synonym">Lalaria deformans</name>
    <dbReference type="NCBI Taxonomy" id="1097556"/>
    <lineage>
        <taxon>Eukaryota</taxon>
        <taxon>Fungi</taxon>
        <taxon>Dikarya</taxon>
        <taxon>Ascomycota</taxon>
        <taxon>Taphrinomycotina</taxon>
        <taxon>Taphrinomycetes</taxon>
        <taxon>Taphrinales</taxon>
        <taxon>Taphrinaceae</taxon>
        <taxon>Taphrina</taxon>
    </lineage>
</organism>
<feature type="region of interest" description="Disordered" evidence="1">
    <location>
        <begin position="1"/>
        <end position="21"/>
    </location>
</feature>
<proteinExistence type="predicted"/>
<evidence type="ECO:0000313" key="3">
    <source>
        <dbReference type="Proteomes" id="UP000013776"/>
    </source>
</evidence>
<evidence type="ECO:0000256" key="1">
    <source>
        <dbReference type="SAM" id="MobiDB-lite"/>
    </source>
</evidence>
<dbReference type="EMBL" id="CAHR02000171">
    <property type="protein sequence ID" value="CCG83703.1"/>
    <property type="molecule type" value="Genomic_DNA"/>
</dbReference>
<name>R4XK60_TAPDE</name>
<dbReference type="AlphaFoldDB" id="R4XK60"/>
<accession>R4XK60</accession>
<dbReference type="VEuPathDB" id="FungiDB:TAPDE_003907"/>
<feature type="compositionally biased region" description="Polar residues" evidence="1">
    <location>
        <begin position="56"/>
        <end position="65"/>
    </location>
</feature>
<comment type="caution">
    <text evidence="2">The sequence shown here is derived from an EMBL/GenBank/DDBJ whole genome shotgun (WGS) entry which is preliminary data.</text>
</comment>
<dbReference type="Proteomes" id="UP000013776">
    <property type="component" value="Unassembled WGS sequence"/>
</dbReference>
<sequence length="162" mass="18028">MLRSSDEHSARDDLRMSSPVEPQVQFASHVETIDHDDCSRNVISEAERAQIWAALSQETSKSSSLHHGHGDLNNGPHTVVGGGGGKDGSLSRLTKISTDDDKSSTKRTSSKVKKFGSAFKRIFMNDQTVPTSRSRRRDSWDDIYRCKDADKVRPIHEEYGAL</sequence>
<reference evidence="2 3" key="1">
    <citation type="journal article" date="2013" name="MBio">
        <title>Genome sequencing of the plant pathogen Taphrina deformans, the causal agent of peach leaf curl.</title>
        <authorList>
            <person name="Cisse O.H."/>
            <person name="Almeida J.M.G.C.F."/>
            <person name="Fonseca A."/>
            <person name="Kumar A.A."/>
            <person name="Salojaervi J."/>
            <person name="Overmyer K."/>
            <person name="Hauser P.M."/>
            <person name="Pagni M."/>
        </authorList>
    </citation>
    <scope>NUCLEOTIDE SEQUENCE [LARGE SCALE GENOMIC DNA]</scope>
    <source>
        <strain evidence="3">PYCC 5710 / ATCC 11124 / CBS 356.35 / IMI 108563 / JCM 9778 / NBRC 8474</strain>
    </source>
</reference>
<keyword evidence="3" id="KW-1185">Reference proteome</keyword>
<feature type="region of interest" description="Disordered" evidence="1">
    <location>
        <begin position="55"/>
        <end position="112"/>
    </location>
</feature>
<feature type="compositionally biased region" description="Basic and acidic residues" evidence="1">
    <location>
        <begin position="1"/>
        <end position="15"/>
    </location>
</feature>
<protein>
    <submittedName>
        <fullName evidence="2">Uncharacterized protein</fullName>
    </submittedName>
</protein>
<evidence type="ECO:0000313" key="2">
    <source>
        <dbReference type="EMBL" id="CCG83703.1"/>
    </source>
</evidence>
<gene>
    <name evidence="2" type="ORF">TAPDE_003907</name>
</gene>